<evidence type="ECO:0000313" key="5">
    <source>
        <dbReference type="EMBL" id="GAA0637672.1"/>
    </source>
</evidence>
<sequence length="353" mass="36201">MRIGVAGVGRIGALHAQNLVAAVGAANVVITDADPERARATAAALGVASAPDVEALLAGGIDGGVDGLVVATPTDTHAALVLRAVAAGIPVFCEKPVAPDIASTRAVLAQVQAAGGLVQVGFQRRFDPGYVAAHEAVASGVLGPIHTIVGQTLDPTPPPAAYVAVSGGIFRDCLVHDLDILRWVTGQEAVEVYATGANLGDDYIRAAGDVDAVAVTLTMADCSLAMLSASRYNRAGYDVRMEVRGHRDSIAVGLEPRTPIRSMEPMTYPSEPAFPGFLERFGAAYAAEMAAFVSLVRSGGSSRCTVADALAAFVLAEACEISRRERRPVAVADIEAAGVLPGQQGRVSLEGVA</sequence>
<dbReference type="EMBL" id="BAAAHE010000055">
    <property type="protein sequence ID" value="GAA0637672.1"/>
    <property type="molecule type" value="Genomic_DNA"/>
</dbReference>
<dbReference type="PANTHER" id="PTHR42840">
    <property type="entry name" value="NAD(P)-BINDING ROSSMANN-FOLD SUPERFAMILY PROTEIN-RELATED"/>
    <property type="match status" value="1"/>
</dbReference>
<dbReference type="Proteomes" id="UP001500957">
    <property type="component" value="Unassembled WGS sequence"/>
</dbReference>
<dbReference type="SUPFAM" id="SSF51735">
    <property type="entry name" value="NAD(P)-binding Rossmann-fold domains"/>
    <property type="match status" value="1"/>
</dbReference>
<evidence type="ECO:0000256" key="2">
    <source>
        <dbReference type="ARBA" id="ARBA00023002"/>
    </source>
</evidence>
<comment type="caution">
    <text evidence="5">The sequence shown here is derived from an EMBL/GenBank/DDBJ whole genome shotgun (WGS) entry which is preliminary data.</text>
</comment>
<proteinExistence type="inferred from homology"/>
<feature type="domain" description="Gfo/Idh/MocA-like oxidoreductase N-terminal" evidence="3">
    <location>
        <begin position="1"/>
        <end position="122"/>
    </location>
</feature>
<dbReference type="InterPro" id="IPR000683">
    <property type="entry name" value="Gfo/Idh/MocA-like_OxRdtase_N"/>
</dbReference>
<name>A0ABN1HC56_9ACTN</name>
<dbReference type="SUPFAM" id="SSF55347">
    <property type="entry name" value="Glyceraldehyde-3-phosphate dehydrogenase-like, C-terminal domain"/>
    <property type="match status" value="1"/>
</dbReference>
<feature type="domain" description="GFO/IDH/MocA-like oxidoreductase" evidence="4">
    <location>
        <begin position="130"/>
        <end position="250"/>
    </location>
</feature>
<organism evidence="5 6">
    <name type="scientific">Sporichthya brevicatena</name>
    <dbReference type="NCBI Taxonomy" id="171442"/>
    <lineage>
        <taxon>Bacteria</taxon>
        <taxon>Bacillati</taxon>
        <taxon>Actinomycetota</taxon>
        <taxon>Actinomycetes</taxon>
        <taxon>Sporichthyales</taxon>
        <taxon>Sporichthyaceae</taxon>
        <taxon>Sporichthya</taxon>
    </lineage>
</organism>
<evidence type="ECO:0000259" key="4">
    <source>
        <dbReference type="Pfam" id="PF22725"/>
    </source>
</evidence>
<dbReference type="RefSeq" id="WP_344609620.1">
    <property type="nucleotide sequence ID" value="NZ_BAAAHE010000055.1"/>
</dbReference>
<dbReference type="PANTHER" id="PTHR42840:SF3">
    <property type="entry name" value="BINDING ROSSMANN FOLD OXIDOREDUCTASE, PUTATIVE (AFU_ORTHOLOGUE AFUA_2G10240)-RELATED"/>
    <property type="match status" value="1"/>
</dbReference>
<evidence type="ECO:0000313" key="6">
    <source>
        <dbReference type="Proteomes" id="UP001500957"/>
    </source>
</evidence>
<dbReference type="InterPro" id="IPR055170">
    <property type="entry name" value="GFO_IDH_MocA-like_dom"/>
</dbReference>
<dbReference type="Pfam" id="PF01408">
    <property type="entry name" value="GFO_IDH_MocA"/>
    <property type="match status" value="1"/>
</dbReference>
<keyword evidence="6" id="KW-1185">Reference proteome</keyword>
<dbReference type="InterPro" id="IPR036291">
    <property type="entry name" value="NAD(P)-bd_dom_sf"/>
</dbReference>
<comment type="similarity">
    <text evidence="1">Belongs to the Gfo/Idh/MocA family.</text>
</comment>
<evidence type="ECO:0000256" key="1">
    <source>
        <dbReference type="ARBA" id="ARBA00010928"/>
    </source>
</evidence>
<dbReference type="Pfam" id="PF22725">
    <property type="entry name" value="GFO_IDH_MocA_C3"/>
    <property type="match status" value="1"/>
</dbReference>
<keyword evidence="2" id="KW-0560">Oxidoreductase</keyword>
<gene>
    <name evidence="5" type="ORF">GCM10009547_47560</name>
</gene>
<protein>
    <submittedName>
        <fullName evidence="5">Gfo/Idh/MocA family oxidoreductase</fullName>
    </submittedName>
</protein>
<dbReference type="Gene3D" id="3.30.360.10">
    <property type="entry name" value="Dihydrodipicolinate Reductase, domain 2"/>
    <property type="match status" value="1"/>
</dbReference>
<dbReference type="Gene3D" id="3.40.50.720">
    <property type="entry name" value="NAD(P)-binding Rossmann-like Domain"/>
    <property type="match status" value="1"/>
</dbReference>
<accession>A0ABN1HC56</accession>
<reference evidence="5 6" key="1">
    <citation type="journal article" date="2019" name="Int. J. Syst. Evol. Microbiol.">
        <title>The Global Catalogue of Microorganisms (GCM) 10K type strain sequencing project: providing services to taxonomists for standard genome sequencing and annotation.</title>
        <authorList>
            <consortium name="The Broad Institute Genomics Platform"/>
            <consortium name="The Broad Institute Genome Sequencing Center for Infectious Disease"/>
            <person name="Wu L."/>
            <person name="Ma J."/>
        </authorList>
    </citation>
    <scope>NUCLEOTIDE SEQUENCE [LARGE SCALE GENOMIC DNA]</scope>
    <source>
        <strain evidence="5 6">JCM 10671</strain>
    </source>
</reference>
<evidence type="ECO:0000259" key="3">
    <source>
        <dbReference type="Pfam" id="PF01408"/>
    </source>
</evidence>